<keyword evidence="1" id="KW-1133">Transmembrane helix</keyword>
<dbReference type="EMBL" id="CP042275">
    <property type="protein sequence ID" value="QDY96023.1"/>
    <property type="molecule type" value="Genomic_DNA"/>
</dbReference>
<evidence type="ECO:0000256" key="1">
    <source>
        <dbReference type="SAM" id="Phobius"/>
    </source>
</evidence>
<evidence type="ECO:0000313" key="3">
    <source>
        <dbReference type="Proteomes" id="UP000222296"/>
    </source>
</evidence>
<keyword evidence="1" id="KW-0472">Membrane</keyword>
<feature type="transmembrane region" description="Helical" evidence="1">
    <location>
        <begin position="73"/>
        <end position="90"/>
    </location>
</feature>
<gene>
    <name evidence="2" type="ORF">CG010_017685</name>
</gene>
<accession>A0AAP9E6U4</accession>
<dbReference type="RefSeq" id="WP_144030985.1">
    <property type="nucleotide sequence ID" value="NZ_CP042275.2"/>
</dbReference>
<organism evidence="2 3">
    <name type="scientific">Agrobacterium tumefaciens</name>
    <dbReference type="NCBI Taxonomy" id="358"/>
    <lineage>
        <taxon>Bacteria</taxon>
        <taxon>Pseudomonadati</taxon>
        <taxon>Pseudomonadota</taxon>
        <taxon>Alphaproteobacteria</taxon>
        <taxon>Hyphomicrobiales</taxon>
        <taxon>Rhizobiaceae</taxon>
        <taxon>Rhizobium/Agrobacterium group</taxon>
        <taxon>Agrobacterium</taxon>
        <taxon>Agrobacterium tumefaciens complex</taxon>
    </lineage>
</organism>
<dbReference type="AlphaFoldDB" id="A0AAP9E6U4"/>
<evidence type="ECO:0000313" key="2">
    <source>
        <dbReference type="EMBL" id="QDY96023.1"/>
    </source>
</evidence>
<dbReference type="Proteomes" id="UP000222296">
    <property type="component" value="Chromosome Linear"/>
</dbReference>
<name>A0AAP9E6U4_AGRTU</name>
<keyword evidence="1" id="KW-0812">Transmembrane</keyword>
<protein>
    <submittedName>
        <fullName evidence="2">Uncharacterized protein</fullName>
    </submittedName>
</protein>
<proteinExistence type="predicted"/>
<feature type="transmembrane region" description="Helical" evidence="1">
    <location>
        <begin position="46"/>
        <end position="67"/>
    </location>
</feature>
<reference evidence="2 3" key="1">
    <citation type="journal article" date="2017" name="Genome Announc.">
        <title>Draft Genome Sequence of Agrobacterium tumefaciens Biovar 1 Strain 186, Isolated from Walnut.</title>
        <authorList>
            <person name="Poret-Peterson A.T."/>
            <person name="Bhatnagar S."/>
            <person name="McClean A.E."/>
            <person name="Kluepfel D.A."/>
        </authorList>
    </citation>
    <scope>NUCLEOTIDE SEQUENCE [LARGE SCALE GENOMIC DNA]</scope>
    <source>
        <strain evidence="2 3">186</strain>
    </source>
</reference>
<sequence>MINIPNSLDAEISTLCTFPTRVTIDARFPILVRGNGGEMVSGVERLIGGIAVVGTAAGGAILMDWLAPGGFSAGFGLIAGGVFGSIAVIIHKIAEMKLVGAGVDLQMKIEAIAKNAEEARHLAQLTAEVAFDIGNRPRGVLGGGAISQNDRIRRLFATRLKDLGFDKKEASGFAQFDDPHIARRIILSMIVKAVINSPIGGKELAGQVTSKFPGGHRLQTVEEITVILGPDLMADDGVKAAVNFYGDWYKSDSKLYFVVENLDRLQQAERRQ</sequence>